<gene>
    <name evidence="1" type="ORF">SLEP1_g41287</name>
</gene>
<dbReference type="EMBL" id="BPVZ01000097">
    <property type="protein sequence ID" value="GKV32700.1"/>
    <property type="molecule type" value="Genomic_DNA"/>
</dbReference>
<name>A0AAV5L6L5_9ROSI</name>
<reference evidence="1 2" key="1">
    <citation type="journal article" date="2021" name="Commun. Biol.">
        <title>The genome of Shorea leprosula (Dipterocarpaceae) highlights the ecological relevance of drought in aseasonal tropical rainforests.</title>
        <authorList>
            <person name="Ng K.K.S."/>
            <person name="Kobayashi M.J."/>
            <person name="Fawcett J.A."/>
            <person name="Hatakeyama M."/>
            <person name="Paape T."/>
            <person name="Ng C.H."/>
            <person name="Ang C.C."/>
            <person name="Tnah L.H."/>
            <person name="Lee C.T."/>
            <person name="Nishiyama T."/>
            <person name="Sese J."/>
            <person name="O'Brien M.J."/>
            <person name="Copetti D."/>
            <person name="Mohd Noor M.I."/>
            <person name="Ong R.C."/>
            <person name="Putra M."/>
            <person name="Sireger I.Z."/>
            <person name="Indrioko S."/>
            <person name="Kosugi Y."/>
            <person name="Izuno A."/>
            <person name="Isagi Y."/>
            <person name="Lee S.L."/>
            <person name="Shimizu K.K."/>
        </authorList>
    </citation>
    <scope>NUCLEOTIDE SEQUENCE [LARGE SCALE GENOMIC DNA]</scope>
    <source>
        <strain evidence="1">214</strain>
    </source>
</reference>
<comment type="caution">
    <text evidence="1">The sequence shown here is derived from an EMBL/GenBank/DDBJ whole genome shotgun (WGS) entry which is preliminary data.</text>
</comment>
<sequence>MEFEDDEEGEPEGDGMRTKRRVYFPSFSFCFSVLELGTDAVILSCHL</sequence>
<evidence type="ECO:0000313" key="1">
    <source>
        <dbReference type="EMBL" id="GKV32700.1"/>
    </source>
</evidence>
<proteinExistence type="predicted"/>
<dbReference type="Proteomes" id="UP001054252">
    <property type="component" value="Unassembled WGS sequence"/>
</dbReference>
<evidence type="ECO:0000313" key="2">
    <source>
        <dbReference type="Proteomes" id="UP001054252"/>
    </source>
</evidence>
<dbReference type="AlphaFoldDB" id="A0AAV5L6L5"/>
<keyword evidence="2" id="KW-1185">Reference proteome</keyword>
<accession>A0AAV5L6L5</accession>
<organism evidence="1 2">
    <name type="scientific">Rubroshorea leprosula</name>
    <dbReference type="NCBI Taxonomy" id="152421"/>
    <lineage>
        <taxon>Eukaryota</taxon>
        <taxon>Viridiplantae</taxon>
        <taxon>Streptophyta</taxon>
        <taxon>Embryophyta</taxon>
        <taxon>Tracheophyta</taxon>
        <taxon>Spermatophyta</taxon>
        <taxon>Magnoliopsida</taxon>
        <taxon>eudicotyledons</taxon>
        <taxon>Gunneridae</taxon>
        <taxon>Pentapetalae</taxon>
        <taxon>rosids</taxon>
        <taxon>malvids</taxon>
        <taxon>Malvales</taxon>
        <taxon>Dipterocarpaceae</taxon>
        <taxon>Rubroshorea</taxon>
    </lineage>
</organism>
<protein>
    <submittedName>
        <fullName evidence="1">Uncharacterized protein</fullName>
    </submittedName>
</protein>